<comment type="caution">
    <text evidence="1">The sequence shown here is derived from an EMBL/GenBank/DDBJ whole genome shotgun (WGS) entry which is preliminary data.</text>
</comment>
<dbReference type="Gene3D" id="3.40.50.150">
    <property type="entry name" value="Vaccinia Virus protein VP39"/>
    <property type="match status" value="1"/>
</dbReference>
<sequence length="215" mass="22073">MTSTPAARTPAARPSPVPAGSGVFLREFVRDPLRTASCLPSSHALAVAATAPVPETGDPVVVELGPGTGAFTDVIARRLGGRGHHLAVELNPRLAALLHRSHPGLDVAVADATDLPALLAARGLGAADVVVSGLPWAAYPPGGTPLTAVIAGAMGPGSAFTQFGYACTRWTVPARRLRARLGEAFEEVVVGRTVLANVPPAFVLTARRPRPRGRG</sequence>
<reference evidence="1 2" key="1">
    <citation type="submission" date="2021-03" db="EMBL/GenBank/DDBJ databases">
        <title>Sequencing the genomes of 1000 actinobacteria strains.</title>
        <authorList>
            <person name="Klenk H.-P."/>
        </authorList>
    </citation>
    <scope>NUCLEOTIDE SEQUENCE [LARGE SCALE GENOMIC DNA]</scope>
    <source>
        <strain evidence="1 2">DSM 45256</strain>
    </source>
</reference>
<organism evidence="1 2">
    <name type="scientific">Pseudonocardia parietis</name>
    <dbReference type="NCBI Taxonomy" id="570936"/>
    <lineage>
        <taxon>Bacteria</taxon>
        <taxon>Bacillati</taxon>
        <taxon>Actinomycetota</taxon>
        <taxon>Actinomycetes</taxon>
        <taxon>Pseudonocardiales</taxon>
        <taxon>Pseudonocardiaceae</taxon>
        <taxon>Pseudonocardia</taxon>
    </lineage>
</organism>
<dbReference type="SUPFAM" id="SSF53335">
    <property type="entry name" value="S-adenosyl-L-methionine-dependent methyltransferases"/>
    <property type="match status" value="1"/>
</dbReference>
<dbReference type="Proteomes" id="UP001519295">
    <property type="component" value="Unassembled WGS sequence"/>
</dbReference>
<name>A0ABS4VYZ6_9PSEU</name>
<evidence type="ECO:0000313" key="2">
    <source>
        <dbReference type="Proteomes" id="UP001519295"/>
    </source>
</evidence>
<gene>
    <name evidence="1" type="ORF">JOF36_004816</name>
</gene>
<evidence type="ECO:0000313" key="1">
    <source>
        <dbReference type="EMBL" id="MBP2369120.1"/>
    </source>
</evidence>
<dbReference type="RefSeq" id="WP_245350956.1">
    <property type="nucleotide sequence ID" value="NZ_JAGINU010000001.1"/>
</dbReference>
<dbReference type="InterPro" id="IPR029063">
    <property type="entry name" value="SAM-dependent_MTases_sf"/>
</dbReference>
<accession>A0ABS4VYZ6</accession>
<proteinExistence type="predicted"/>
<dbReference type="EMBL" id="JAGINU010000001">
    <property type="protein sequence ID" value="MBP2369120.1"/>
    <property type="molecule type" value="Genomic_DNA"/>
</dbReference>
<protein>
    <submittedName>
        <fullName evidence="1">Phospholipid N-methyltransferase</fullName>
    </submittedName>
</protein>
<keyword evidence="2" id="KW-1185">Reference proteome</keyword>
<dbReference type="CDD" id="cd02440">
    <property type="entry name" value="AdoMet_MTases"/>
    <property type="match status" value="1"/>
</dbReference>